<dbReference type="PANTHER" id="PTHR33990:SF4">
    <property type="entry name" value="PHNB-LIKE DOMAIN-CONTAINING PROTEIN"/>
    <property type="match status" value="1"/>
</dbReference>
<organism evidence="2 3">
    <name type="scientific">Plantactinospora mayteni</name>
    <dbReference type="NCBI Taxonomy" id="566021"/>
    <lineage>
        <taxon>Bacteria</taxon>
        <taxon>Bacillati</taxon>
        <taxon>Actinomycetota</taxon>
        <taxon>Actinomycetes</taxon>
        <taxon>Micromonosporales</taxon>
        <taxon>Micromonosporaceae</taxon>
        <taxon>Plantactinospora</taxon>
    </lineage>
</organism>
<feature type="domain" description="PhnB-like" evidence="1">
    <location>
        <begin position="7"/>
        <end position="134"/>
    </location>
</feature>
<dbReference type="Pfam" id="PF06983">
    <property type="entry name" value="3-dmu-9_3-mt"/>
    <property type="match status" value="1"/>
</dbReference>
<dbReference type="PANTHER" id="PTHR33990">
    <property type="entry name" value="PROTEIN YJDN-RELATED"/>
    <property type="match status" value="1"/>
</dbReference>
<dbReference type="Gene3D" id="3.30.720.110">
    <property type="match status" value="1"/>
</dbReference>
<dbReference type="RefSeq" id="WP_239314066.1">
    <property type="nucleotide sequence ID" value="NZ_BAAAZQ010000037.1"/>
</dbReference>
<reference evidence="2 3" key="1">
    <citation type="submission" date="2021-01" db="EMBL/GenBank/DDBJ databases">
        <title>Whole genome shotgun sequence of Plantactinospora mayteni NBRC 109088.</title>
        <authorList>
            <person name="Komaki H."/>
            <person name="Tamura T."/>
        </authorList>
    </citation>
    <scope>NUCLEOTIDE SEQUENCE [LARGE SCALE GENOMIC DNA]</scope>
    <source>
        <strain evidence="2 3">NBRC 109088</strain>
    </source>
</reference>
<dbReference type="Proteomes" id="UP000621500">
    <property type="component" value="Unassembled WGS sequence"/>
</dbReference>
<accession>A0ABQ4F2Z7</accession>
<name>A0ABQ4F2Z7_9ACTN</name>
<evidence type="ECO:0000259" key="1">
    <source>
        <dbReference type="Pfam" id="PF06983"/>
    </source>
</evidence>
<keyword evidence="3" id="KW-1185">Reference proteome</keyword>
<proteinExistence type="predicted"/>
<evidence type="ECO:0000313" key="2">
    <source>
        <dbReference type="EMBL" id="GIH01279.1"/>
    </source>
</evidence>
<dbReference type="EMBL" id="BONX01000066">
    <property type="protein sequence ID" value="GIH01279.1"/>
    <property type="molecule type" value="Genomic_DNA"/>
</dbReference>
<dbReference type="InterPro" id="IPR009725">
    <property type="entry name" value="3_dmu_93_MTrfase"/>
</dbReference>
<dbReference type="InterPro" id="IPR028973">
    <property type="entry name" value="PhnB-like"/>
</dbReference>
<dbReference type="InterPro" id="IPR029068">
    <property type="entry name" value="Glyas_Bleomycin-R_OHBP_Dase"/>
</dbReference>
<dbReference type="SUPFAM" id="SSF54593">
    <property type="entry name" value="Glyoxalase/Bleomycin resistance protein/Dihydroxybiphenyl dioxygenase"/>
    <property type="match status" value="1"/>
</dbReference>
<dbReference type="Gene3D" id="3.30.720.100">
    <property type="match status" value="1"/>
</dbReference>
<comment type="caution">
    <text evidence="2">The sequence shown here is derived from an EMBL/GenBank/DDBJ whole genome shotgun (WGS) entry which is preliminary data.</text>
</comment>
<gene>
    <name evidence="2" type="ORF">Pma05_78510</name>
</gene>
<evidence type="ECO:0000313" key="3">
    <source>
        <dbReference type="Proteomes" id="UP000621500"/>
    </source>
</evidence>
<dbReference type="PIRSF" id="PIRSF021700">
    <property type="entry name" value="3_dmu_93_MTrfase"/>
    <property type="match status" value="1"/>
</dbReference>
<sequence>MSAIAPQKVTTFLMFQDGSAEKAMTFYTSLFDDGEVLAVDRYGPGENGAEGSVRHATFRLGGQQYMCIDSSVAHAFGFTPAVSLYVTCGSEKEIDHLYGALVEGGQELMPLGSYGFSAKFGWVNDRFGVSWQLTLPTDAAVAQ</sequence>
<protein>
    <submittedName>
        <fullName evidence="2">VOC family protein</fullName>
    </submittedName>
</protein>
<dbReference type="CDD" id="cd06588">
    <property type="entry name" value="PhnB_like"/>
    <property type="match status" value="1"/>
</dbReference>